<keyword evidence="2" id="KW-1133">Transmembrane helix</keyword>
<evidence type="ECO:0000256" key="1">
    <source>
        <dbReference type="SAM" id="MobiDB-lite"/>
    </source>
</evidence>
<dbReference type="RefSeq" id="WP_181051594.1">
    <property type="nucleotide sequence ID" value="NZ_JACDXJ010000001.1"/>
</dbReference>
<evidence type="ECO:0000313" key="4">
    <source>
        <dbReference type="Proteomes" id="UP000572984"/>
    </source>
</evidence>
<feature type="transmembrane region" description="Helical" evidence="2">
    <location>
        <begin position="5"/>
        <end position="23"/>
    </location>
</feature>
<dbReference type="Proteomes" id="UP000572984">
    <property type="component" value="Unassembled WGS sequence"/>
</dbReference>
<reference evidence="3 4" key="1">
    <citation type="submission" date="2020-07" db="EMBL/GenBank/DDBJ databases">
        <title>Draft genome and description of Microvirga mediterraneensis Marseille-Q2068 sp. nov.</title>
        <authorList>
            <person name="Boxberger M."/>
        </authorList>
    </citation>
    <scope>NUCLEOTIDE SEQUENCE [LARGE SCALE GENOMIC DNA]</scope>
    <source>
        <strain evidence="3 4">Marseille-Q2068</strain>
    </source>
</reference>
<gene>
    <name evidence="3" type="ORF">H0S73_07660</name>
</gene>
<comment type="caution">
    <text evidence="3">The sequence shown here is derived from an EMBL/GenBank/DDBJ whole genome shotgun (WGS) entry which is preliminary data.</text>
</comment>
<proteinExistence type="predicted"/>
<feature type="region of interest" description="Disordered" evidence="1">
    <location>
        <begin position="103"/>
        <end position="145"/>
    </location>
</feature>
<evidence type="ECO:0000256" key="2">
    <source>
        <dbReference type="SAM" id="Phobius"/>
    </source>
</evidence>
<sequence>MSTGFIATAIVLIIGYVIVSRIIGLAFRLVVPLVLLVILGGAGVFSNLIPERAPDVSGGQVQQRSASDIGDLRLRDIADVAVDAVRSVLQGGLALLNGIRGDTESELRREPRWPDEQRRIRQYEPYQDQSDFADEPRPVDPPHRW</sequence>
<feature type="transmembrane region" description="Helical" evidence="2">
    <location>
        <begin position="29"/>
        <end position="49"/>
    </location>
</feature>
<dbReference type="EMBL" id="JACDXJ010000001">
    <property type="protein sequence ID" value="MBA1156004.1"/>
    <property type="molecule type" value="Genomic_DNA"/>
</dbReference>
<dbReference type="AlphaFoldDB" id="A0A838BK47"/>
<accession>A0A838BK47</accession>
<organism evidence="3 4">
    <name type="scientific">Microvirga mediterraneensis</name>
    <dbReference type="NCBI Taxonomy" id="2754695"/>
    <lineage>
        <taxon>Bacteria</taxon>
        <taxon>Pseudomonadati</taxon>
        <taxon>Pseudomonadota</taxon>
        <taxon>Alphaproteobacteria</taxon>
        <taxon>Hyphomicrobiales</taxon>
        <taxon>Methylobacteriaceae</taxon>
        <taxon>Microvirga</taxon>
    </lineage>
</organism>
<keyword evidence="4" id="KW-1185">Reference proteome</keyword>
<feature type="compositionally biased region" description="Basic and acidic residues" evidence="1">
    <location>
        <begin position="134"/>
        <end position="145"/>
    </location>
</feature>
<name>A0A838BK47_9HYPH</name>
<evidence type="ECO:0000313" key="3">
    <source>
        <dbReference type="EMBL" id="MBA1156004.1"/>
    </source>
</evidence>
<keyword evidence="2" id="KW-0472">Membrane</keyword>
<protein>
    <submittedName>
        <fullName evidence="3">Uncharacterized protein</fullName>
    </submittedName>
</protein>
<keyword evidence="2" id="KW-0812">Transmembrane</keyword>
<feature type="compositionally biased region" description="Basic and acidic residues" evidence="1">
    <location>
        <begin position="103"/>
        <end position="122"/>
    </location>
</feature>